<accession>A0A368VEY4</accession>
<reference evidence="2 3" key="1">
    <citation type="submission" date="2018-07" db="EMBL/GenBank/DDBJ databases">
        <title>Genomic Encyclopedia of Type Strains, Phase III (KMG-III): the genomes of soil and plant-associated and newly described type strains.</title>
        <authorList>
            <person name="Whitman W."/>
        </authorList>
    </citation>
    <scope>NUCLEOTIDE SEQUENCE [LARGE SCALE GENOMIC DNA]</scope>
    <source>
        <strain evidence="2 3">CECT 8575</strain>
    </source>
</reference>
<dbReference type="PROSITE" id="PS51733">
    <property type="entry name" value="BPL_LPL_CATALYTIC"/>
    <property type="match status" value="1"/>
</dbReference>
<keyword evidence="2" id="KW-0436">Ligase</keyword>
<dbReference type="InterPro" id="IPR004143">
    <property type="entry name" value="BPL_LPL_catalytic"/>
</dbReference>
<keyword evidence="3" id="KW-1185">Reference proteome</keyword>
<proteinExistence type="predicted"/>
<dbReference type="OrthoDB" id="5243608at2"/>
<dbReference type="RefSeq" id="WP_114454721.1">
    <property type="nucleotide sequence ID" value="NZ_QPJC01000015.1"/>
</dbReference>
<protein>
    <submittedName>
        <fullName evidence="2">Lipoate-protein ligase A</fullName>
    </submittedName>
</protein>
<feature type="domain" description="BPL/LPL catalytic" evidence="1">
    <location>
        <begin position="31"/>
        <end position="228"/>
    </location>
</feature>
<dbReference type="Proteomes" id="UP000253495">
    <property type="component" value="Unassembled WGS sequence"/>
</dbReference>
<dbReference type="Pfam" id="PF21948">
    <property type="entry name" value="LplA-B_cat"/>
    <property type="match status" value="1"/>
</dbReference>
<dbReference type="InterPro" id="IPR045864">
    <property type="entry name" value="aa-tRNA-synth_II/BPL/LPL"/>
</dbReference>
<sequence>MDLYRGALDADTGQALEVAVAHAFVRLAGQGESGPVLRVYRPTAPVVAFGRRDTLRPGFDAAVEIVNKAGFTPVVRAPGGRAVAYTENSLVVDHIGTAPDSLSGKDDRFSGYADLWGEVLREQGVDAHTGSVPGEYCPGAYSVNARGRVKLVGSAQRILRRAWLFSAVAVFDGADVLRPLLAEVYDALELPFDGDSVGSIRTEAPGLTLASLEEAVLDAYDHHFGLTSADLDENVLATARQLLDDHRLQRSPAEGPSPTHPCRQ</sequence>
<dbReference type="GO" id="GO:0016874">
    <property type="term" value="F:ligase activity"/>
    <property type="evidence" value="ECO:0007669"/>
    <property type="project" value="UniProtKB-KW"/>
</dbReference>
<organism evidence="2 3">
    <name type="scientific">Halopolyspora algeriensis</name>
    <dbReference type="NCBI Taxonomy" id="1500506"/>
    <lineage>
        <taxon>Bacteria</taxon>
        <taxon>Bacillati</taxon>
        <taxon>Actinomycetota</taxon>
        <taxon>Actinomycetes</taxon>
        <taxon>Actinomycetes incertae sedis</taxon>
        <taxon>Halopolyspora</taxon>
    </lineage>
</organism>
<evidence type="ECO:0000313" key="3">
    <source>
        <dbReference type="Proteomes" id="UP000253495"/>
    </source>
</evidence>
<evidence type="ECO:0000259" key="1">
    <source>
        <dbReference type="PROSITE" id="PS51733"/>
    </source>
</evidence>
<evidence type="ECO:0000313" key="2">
    <source>
        <dbReference type="EMBL" id="RCW39708.1"/>
    </source>
</evidence>
<dbReference type="Gene3D" id="3.30.930.10">
    <property type="entry name" value="Bira Bifunctional Protein, Domain 2"/>
    <property type="match status" value="1"/>
</dbReference>
<dbReference type="EMBL" id="QPJC01000015">
    <property type="protein sequence ID" value="RCW39708.1"/>
    <property type="molecule type" value="Genomic_DNA"/>
</dbReference>
<comment type="caution">
    <text evidence="2">The sequence shown here is derived from an EMBL/GenBank/DDBJ whole genome shotgun (WGS) entry which is preliminary data.</text>
</comment>
<gene>
    <name evidence="2" type="ORF">DFQ14_11584</name>
</gene>
<name>A0A368VEY4_9ACTN</name>
<dbReference type="SUPFAM" id="SSF55681">
    <property type="entry name" value="Class II aaRS and biotin synthetases"/>
    <property type="match status" value="1"/>
</dbReference>
<dbReference type="AlphaFoldDB" id="A0A368VEY4"/>